<proteinExistence type="evidence at transcript level"/>
<dbReference type="InterPro" id="IPR010530">
    <property type="entry name" value="B12D"/>
</dbReference>
<protein>
    <recommendedName>
        <fullName evidence="3">B12D-like protein</fullName>
    </recommendedName>
</protein>
<keyword evidence="1" id="KW-0812">Transmembrane</keyword>
<reference evidence="2" key="1">
    <citation type="journal article" date="2008" name="BMC Genomics">
        <title>A conifer genomics resource of 200,000 spruce (Picea spp.) ESTs and 6,464 high-quality, sequence-finished full-length cDNAs for Sitka spruce (Picea sitchensis).</title>
        <authorList>
            <person name="Ralph S.G."/>
            <person name="Chun H.J."/>
            <person name="Kolosova N."/>
            <person name="Cooper D."/>
            <person name="Oddy C."/>
            <person name="Ritland C.E."/>
            <person name="Kirkpatrick R."/>
            <person name="Moore R."/>
            <person name="Barber S."/>
            <person name="Holt R.A."/>
            <person name="Jones S.J."/>
            <person name="Marra M.A."/>
            <person name="Douglas C.J."/>
            <person name="Ritland K."/>
            <person name="Bohlmann J."/>
        </authorList>
    </citation>
    <scope>NUCLEOTIDE SEQUENCE</scope>
    <source>
        <tissue evidence="2">Bark</tissue>
    </source>
</reference>
<evidence type="ECO:0000256" key="1">
    <source>
        <dbReference type="SAM" id="Phobius"/>
    </source>
</evidence>
<dbReference type="EMBL" id="EF084796">
    <property type="protein sequence ID" value="ABK24106.1"/>
    <property type="molecule type" value="mRNA"/>
</dbReference>
<keyword evidence="1" id="KW-1133">Transmembrane helix</keyword>
<keyword evidence="1" id="KW-0472">Membrane</keyword>
<dbReference type="Pfam" id="PF06522">
    <property type="entry name" value="B12D"/>
    <property type="match status" value="1"/>
</dbReference>
<accession>A9NTZ5</accession>
<evidence type="ECO:0000313" key="2">
    <source>
        <dbReference type="EMBL" id="ABK24106.1"/>
    </source>
</evidence>
<feature type="transmembrane region" description="Helical" evidence="1">
    <location>
        <begin position="15"/>
        <end position="34"/>
    </location>
</feature>
<sequence length="92" mass="10665">MASTSAFKRWLRPEAYPIFAATGIAVTMCCFQLSRNLFTNPEVRLLKENRAAGILDNFEEGEKYAEHKLRKYVRNKSPEIMPSINKYFTESK</sequence>
<dbReference type="AlphaFoldDB" id="A9NTZ5"/>
<dbReference type="PANTHER" id="PTHR33417">
    <property type="entry name" value="G-BOX BINDING PROTEIN"/>
    <property type="match status" value="1"/>
</dbReference>
<name>A9NTZ5_PICSI</name>
<evidence type="ECO:0008006" key="3">
    <source>
        <dbReference type="Google" id="ProtNLM"/>
    </source>
</evidence>
<organism evidence="2">
    <name type="scientific">Picea sitchensis</name>
    <name type="common">Sitka spruce</name>
    <name type="synonym">Pinus sitchensis</name>
    <dbReference type="NCBI Taxonomy" id="3332"/>
    <lineage>
        <taxon>Eukaryota</taxon>
        <taxon>Viridiplantae</taxon>
        <taxon>Streptophyta</taxon>
        <taxon>Embryophyta</taxon>
        <taxon>Tracheophyta</taxon>
        <taxon>Spermatophyta</taxon>
        <taxon>Pinopsida</taxon>
        <taxon>Pinidae</taxon>
        <taxon>Conifers I</taxon>
        <taxon>Pinales</taxon>
        <taxon>Pinaceae</taxon>
        <taxon>Picea</taxon>
    </lineage>
</organism>